<dbReference type="AlphaFoldDB" id="A0AAP0QHA3"/>
<name>A0AAP0QHA3_9ROSI</name>
<sequence>MVLYLRFKFVDVLLNWGCAEVLLSITIVIEKYHGSGVSLFLSRGEVRKRNYGRWPLGIMPQKYAMLD</sequence>
<dbReference type="EMBL" id="JBCGBO010000024">
    <property type="protein sequence ID" value="KAK9182932.1"/>
    <property type="molecule type" value="Genomic_DNA"/>
</dbReference>
<accession>A0AAP0QHA3</accession>
<keyword evidence="2" id="KW-1185">Reference proteome</keyword>
<evidence type="ECO:0000313" key="2">
    <source>
        <dbReference type="Proteomes" id="UP001428341"/>
    </source>
</evidence>
<comment type="caution">
    <text evidence="1">The sequence shown here is derived from an EMBL/GenBank/DDBJ whole genome shotgun (WGS) entry which is preliminary data.</text>
</comment>
<organism evidence="1 2">
    <name type="scientific">Citrus x changshan-huyou</name>
    <dbReference type="NCBI Taxonomy" id="2935761"/>
    <lineage>
        <taxon>Eukaryota</taxon>
        <taxon>Viridiplantae</taxon>
        <taxon>Streptophyta</taxon>
        <taxon>Embryophyta</taxon>
        <taxon>Tracheophyta</taxon>
        <taxon>Spermatophyta</taxon>
        <taxon>Magnoliopsida</taxon>
        <taxon>eudicotyledons</taxon>
        <taxon>Gunneridae</taxon>
        <taxon>Pentapetalae</taxon>
        <taxon>rosids</taxon>
        <taxon>malvids</taxon>
        <taxon>Sapindales</taxon>
        <taxon>Rutaceae</taxon>
        <taxon>Aurantioideae</taxon>
        <taxon>Citrus</taxon>
    </lineage>
</organism>
<dbReference type="Proteomes" id="UP001428341">
    <property type="component" value="Unassembled WGS sequence"/>
</dbReference>
<proteinExistence type="predicted"/>
<evidence type="ECO:0000313" key="1">
    <source>
        <dbReference type="EMBL" id="KAK9182932.1"/>
    </source>
</evidence>
<reference evidence="1 2" key="1">
    <citation type="submission" date="2024-05" db="EMBL/GenBank/DDBJ databases">
        <title>Haplotype-resolved chromosome-level genome assembly of Huyou (Citrus changshanensis).</title>
        <authorList>
            <person name="Miao C."/>
            <person name="Chen W."/>
            <person name="Wu Y."/>
            <person name="Wang L."/>
            <person name="Zhao S."/>
            <person name="Grierson D."/>
            <person name="Xu C."/>
            <person name="Chen K."/>
        </authorList>
    </citation>
    <scope>NUCLEOTIDE SEQUENCE [LARGE SCALE GENOMIC DNA]</scope>
    <source>
        <strain evidence="1">01-14</strain>
        <tissue evidence="1">Leaf</tissue>
    </source>
</reference>
<protein>
    <submittedName>
        <fullName evidence="1">Uncharacterized protein</fullName>
    </submittedName>
</protein>
<gene>
    <name evidence="1" type="ORF">WN944_026080</name>
</gene>